<organism evidence="2 3">
    <name type="scientific">Carpediemonas membranifera</name>
    <dbReference type="NCBI Taxonomy" id="201153"/>
    <lineage>
        <taxon>Eukaryota</taxon>
        <taxon>Metamonada</taxon>
        <taxon>Carpediemonas-like organisms</taxon>
        <taxon>Carpediemonas</taxon>
    </lineage>
</organism>
<comment type="caution">
    <text evidence="2">The sequence shown here is derived from an EMBL/GenBank/DDBJ whole genome shotgun (WGS) entry which is preliminary data.</text>
</comment>
<evidence type="ECO:0000256" key="1">
    <source>
        <dbReference type="SAM" id="MobiDB-lite"/>
    </source>
</evidence>
<proteinExistence type="predicted"/>
<feature type="region of interest" description="Disordered" evidence="1">
    <location>
        <begin position="118"/>
        <end position="149"/>
    </location>
</feature>
<sequence length="258" mass="29025">MASLSGASRIHVKSITAESSATCDNPRPSIRPIHTLRNSNNDPLVPETLEPDSWRPSRKIVPNFIEIQNKAREVMTPPKKHTGPVIVPDAAGVTTKQISREPRRATKYVHPSLEQEFKPHKRQHVQTSRDPLLEGELLPSKPRGLRTNPTYGKAVAVTYDVFPHKALHSGPPKGRPAARVSEEEKFRPHLRRPEGLEKFAAVQDHTRDIYHSGPVERSAPTVAPEVTAQLRQTVGETRQMYELYKARNTRLGNGRNFF</sequence>
<dbReference type="EMBL" id="JAHDYR010000003">
    <property type="protein sequence ID" value="KAG9397086.1"/>
    <property type="molecule type" value="Genomic_DNA"/>
</dbReference>
<dbReference type="Proteomes" id="UP000717585">
    <property type="component" value="Unassembled WGS sequence"/>
</dbReference>
<evidence type="ECO:0000313" key="2">
    <source>
        <dbReference type="EMBL" id="KAG9397086.1"/>
    </source>
</evidence>
<evidence type="ECO:0000313" key="3">
    <source>
        <dbReference type="Proteomes" id="UP000717585"/>
    </source>
</evidence>
<feature type="region of interest" description="Disordered" evidence="1">
    <location>
        <begin position="1"/>
        <end position="52"/>
    </location>
</feature>
<protein>
    <submittedName>
        <fullName evidence="2">Uncharacterized protein</fullName>
    </submittedName>
</protein>
<gene>
    <name evidence="2" type="ORF">J8273_0994</name>
</gene>
<accession>A0A8J6C101</accession>
<reference evidence="2" key="1">
    <citation type="submission" date="2021-05" db="EMBL/GenBank/DDBJ databases">
        <title>A free-living protist that lacks canonical eukaryotic 1 DNA replication and segregation systems.</title>
        <authorList>
            <person name="Salas-Leiva D.E."/>
            <person name="Tromer E.C."/>
            <person name="Curtis B.A."/>
            <person name="Jerlstrom-Hultqvist J."/>
            <person name="Kolisko M."/>
            <person name="Yi Z."/>
            <person name="Salas-Leiva J.S."/>
            <person name="Gallot-Lavallee L."/>
            <person name="Kops G.J.P.L."/>
            <person name="Archibald J.M."/>
            <person name="Simpson A.G.B."/>
            <person name="Roger A.J."/>
        </authorList>
    </citation>
    <scope>NUCLEOTIDE SEQUENCE</scope>
    <source>
        <strain evidence="2">BICM</strain>
    </source>
</reference>
<name>A0A8J6C101_9EUKA</name>
<dbReference type="AlphaFoldDB" id="A0A8J6C101"/>
<keyword evidence="3" id="KW-1185">Reference proteome</keyword>